<dbReference type="EMBL" id="NBIV01000002">
    <property type="protein sequence ID" value="PXF49723.1"/>
    <property type="molecule type" value="Genomic_DNA"/>
</dbReference>
<protein>
    <submittedName>
        <fullName evidence="2">Uncharacterized protein</fullName>
    </submittedName>
</protein>
<dbReference type="Proteomes" id="UP000247409">
    <property type="component" value="Unassembled WGS sequence"/>
</dbReference>
<accession>A0A2V3J5Y6</accession>
<feature type="compositionally biased region" description="Low complexity" evidence="1">
    <location>
        <begin position="155"/>
        <end position="170"/>
    </location>
</feature>
<reference evidence="2 3" key="1">
    <citation type="journal article" date="2018" name="Mol. Biol. Evol.">
        <title>Analysis of the draft genome of the red seaweed Gracilariopsis chorda provides insights into genome size evolution in Rhodophyta.</title>
        <authorList>
            <person name="Lee J."/>
            <person name="Yang E.C."/>
            <person name="Graf L."/>
            <person name="Yang J.H."/>
            <person name="Qiu H."/>
            <person name="Zel Zion U."/>
            <person name="Chan C.X."/>
            <person name="Stephens T.G."/>
            <person name="Weber A.P.M."/>
            <person name="Boo G.H."/>
            <person name="Boo S.M."/>
            <person name="Kim K.M."/>
            <person name="Shin Y."/>
            <person name="Jung M."/>
            <person name="Lee S.J."/>
            <person name="Yim H.S."/>
            <person name="Lee J.H."/>
            <person name="Bhattacharya D."/>
            <person name="Yoon H.S."/>
        </authorList>
    </citation>
    <scope>NUCLEOTIDE SEQUENCE [LARGE SCALE GENOMIC DNA]</scope>
    <source>
        <strain evidence="2 3">SKKU-2015</strain>
        <tissue evidence="2">Whole body</tissue>
    </source>
</reference>
<evidence type="ECO:0000256" key="1">
    <source>
        <dbReference type="SAM" id="MobiDB-lite"/>
    </source>
</evidence>
<name>A0A2V3J5Y6_9FLOR</name>
<evidence type="ECO:0000313" key="2">
    <source>
        <dbReference type="EMBL" id="PXF49723.1"/>
    </source>
</evidence>
<sequence length="415" mass="44923">MGYLGFDLVYELQVELGWEKEFAVAARKEYMRYLELRVKAQDFHTCKLTPSRVIAIVWSLHRQWTADYENTCSALGGFIHHYPPVMRMGFASERTYAATVELYKSHFNESPPDSYWGAPICAKSASSTDYLSSLHMPPNADMPSHAHGRTRRRSPTAAAAVAVRSSVPSADPVMSAVQHPQVHHPEANAAAIKPETKPVKQKKITRVSRVQQGYVLRPLPPGEKRKRGRPSMSEYIPVSQASEYMPEIMATVPAVEAQAKSPGSGAVSVPGRGSAAIVKSRRLHENNKNHGAVLEAQDINGQTVGEATGSATAAAVMMKRPRGRPRKDTSWAVARGPSEATAVPIKPKIELAHAPTDIHMTTSVPEAAAMTTTIPQSSEPMHSIPVPAEGAVHPPQAAAEGAVGVVVKEDEAKFA</sequence>
<feature type="region of interest" description="Disordered" evidence="1">
    <location>
        <begin position="132"/>
        <end position="201"/>
    </location>
</feature>
<organism evidence="2 3">
    <name type="scientific">Gracilariopsis chorda</name>
    <dbReference type="NCBI Taxonomy" id="448386"/>
    <lineage>
        <taxon>Eukaryota</taxon>
        <taxon>Rhodophyta</taxon>
        <taxon>Florideophyceae</taxon>
        <taxon>Rhodymeniophycidae</taxon>
        <taxon>Gracilariales</taxon>
        <taxon>Gracilariaceae</taxon>
        <taxon>Gracilariopsis</taxon>
    </lineage>
</organism>
<proteinExistence type="predicted"/>
<keyword evidence="3" id="KW-1185">Reference proteome</keyword>
<comment type="caution">
    <text evidence="2">The sequence shown here is derived from an EMBL/GenBank/DDBJ whole genome shotgun (WGS) entry which is preliminary data.</text>
</comment>
<evidence type="ECO:0000313" key="3">
    <source>
        <dbReference type="Proteomes" id="UP000247409"/>
    </source>
</evidence>
<dbReference type="AlphaFoldDB" id="A0A2V3J5Y6"/>
<gene>
    <name evidence="2" type="ORF">BWQ96_00375</name>
</gene>
<dbReference type="OrthoDB" id="10445047at2759"/>